<dbReference type="SUPFAM" id="SSF54106">
    <property type="entry name" value="LysM domain"/>
    <property type="match status" value="1"/>
</dbReference>
<dbReference type="PROSITE" id="PS51782">
    <property type="entry name" value="LYSM"/>
    <property type="match status" value="1"/>
</dbReference>
<keyword evidence="6" id="KW-1185">Reference proteome</keyword>
<feature type="chain" id="PRO_5045216481" evidence="3">
    <location>
        <begin position="20"/>
        <end position="322"/>
    </location>
</feature>
<evidence type="ECO:0000313" key="5">
    <source>
        <dbReference type="EMBL" id="MEO3691502.1"/>
    </source>
</evidence>
<dbReference type="PANTHER" id="PTHR21666">
    <property type="entry name" value="PEPTIDASE-RELATED"/>
    <property type="match status" value="1"/>
</dbReference>
<dbReference type="Pfam" id="PF01476">
    <property type="entry name" value="LysM"/>
    <property type="match status" value="1"/>
</dbReference>
<proteinExistence type="inferred from homology"/>
<dbReference type="Gene3D" id="3.10.350.10">
    <property type="entry name" value="LysM domain"/>
    <property type="match status" value="1"/>
</dbReference>
<keyword evidence="3" id="KW-0732">Signal</keyword>
<dbReference type="Pfam" id="PF01551">
    <property type="entry name" value="Peptidase_M23"/>
    <property type="match status" value="1"/>
</dbReference>
<comment type="similarity">
    <text evidence="1">Belongs to the E.coli NlpD/Haemophilus LppB family.</text>
</comment>
<dbReference type="EMBL" id="JBDPZD010000002">
    <property type="protein sequence ID" value="MEO3691502.1"/>
    <property type="molecule type" value="Genomic_DNA"/>
</dbReference>
<dbReference type="InterPro" id="IPR011055">
    <property type="entry name" value="Dup_hybrid_motif"/>
</dbReference>
<reference evidence="5 6" key="1">
    <citation type="submission" date="2024-05" db="EMBL/GenBank/DDBJ databases">
        <title>Roseateles sp. DJS-2-20 16S ribosomal RNA gene Genome sequencing and assembly.</title>
        <authorList>
            <person name="Woo H."/>
        </authorList>
    </citation>
    <scope>NUCLEOTIDE SEQUENCE [LARGE SCALE GENOMIC DNA]</scope>
    <source>
        <strain evidence="5 6">DJS-2-20</strain>
    </source>
</reference>
<feature type="region of interest" description="Disordered" evidence="2">
    <location>
        <begin position="133"/>
        <end position="167"/>
    </location>
</feature>
<gene>
    <name evidence="5" type="ORF">ABDJ85_08485</name>
</gene>
<dbReference type="Gene3D" id="2.70.70.10">
    <property type="entry name" value="Glucose Permease (Domain IIA)"/>
    <property type="match status" value="1"/>
</dbReference>
<dbReference type="Proteomes" id="UP001495147">
    <property type="component" value="Unassembled WGS sequence"/>
</dbReference>
<organism evidence="5 6">
    <name type="scientific">Roseateles paludis</name>
    <dbReference type="NCBI Taxonomy" id="3145238"/>
    <lineage>
        <taxon>Bacteria</taxon>
        <taxon>Pseudomonadati</taxon>
        <taxon>Pseudomonadota</taxon>
        <taxon>Betaproteobacteria</taxon>
        <taxon>Burkholderiales</taxon>
        <taxon>Sphaerotilaceae</taxon>
        <taxon>Roseateles</taxon>
    </lineage>
</organism>
<dbReference type="CDD" id="cd12797">
    <property type="entry name" value="M23_peptidase"/>
    <property type="match status" value="1"/>
</dbReference>
<dbReference type="InterPro" id="IPR036779">
    <property type="entry name" value="LysM_dom_sf"/>
</dbReference>
<evidence type="ECO:0000256" key="3">
    <source>
        <dbReference type="SAM" id="SignalP"/>
    </source>
</evidence>
<dbReference type="SUPFAM" id="SSF51261">
    <property type="entry name" value="Duplicated hybrid motif"/>
    <property type="match status" value="1"/>
</dbReference>
<evidence type="ECO:0000313" key="6">
    <source>
        <dbReference type="Proteomes" id="UP001495147"/>
    </source>
</evidence>
<dbReference type="InterPro" id="IPR050570">
    <property type="entry name" value="Cell_wall_metabolism_enzyme"/>
</dbReference>
<feature type="signal peptide" evidence="3">
    <location>
        <begin position="1"/>
        <end position="19"/>
    </location>
</feature>
<protein>
    <submittedName>
        <fullName evidence="5">Peptidoglycan DD-metalloendopeptidase family protein</fullName>
    </submittedName>
</protein>
<name>A0ABV0G1A0_9BURK</name>
<dbReference type="PANTHER" id="PTHR21666:SF263">
    <property type="entry name" value="MUREIN HYDROLASE ACTIVATOR NLPD"/>
    <property type="match status" value="1"/>
</dbReference>
<dbReference type="SMART" id="SM00257">
    <property type="entry name" value="LysM"/>
    <property type="match status" value="1"/>
</dbReference>
<evidence type="ECO:0000256" key="1">
    <source>
        <dbReference type="ARBA" id="ARBA00038420"/>
    </source>
</evidence>
<evidence type="ECO:0000256" key="2">
    <source>
        <dbReference type="SAM" id="MobiDB-lite"/>
    </source>
</evidence>
<comment type="caution">
    <text evidence="5">The sequence shown here is derived from an EMBL/GenBank/DDBJ whole genome shotgun (WGS) entry which is preliminary data.</text>
</comment>
<feature type="domain" description="LysM" evidence="4">
    <location>
        <begin position="72"/>
        <end position="116"/>
    </location>
</feature>
<dbReference type="CDD" id="cd00118">
    <property type="entry name" value="LysM"/>
    <property type="match status" value="1"/>
</dbReference>
<sequence length="322" mass="32274">MSRRTAGLALALVVTSMLAGCGIPLNRAPVEDRSAPARGQAPVAAPVAVSTPASAVAEVKPPPGAENAGKPGYYTVKAGDTVSAIAKIHNQKQVDLVRWNALPNPNLIEVGQVLRIVPPGADVGSVAVASPVAGAGATSSPVSPGAASAANAPRPGDAKPGAAAASSATGAARPASAAAPAASAATSAVAAPVAASKDKDDDLSWAWPAGGSVMSGFDEVRNKGLDIGGKAGDPVYAAADGRVIHAGTGLRGYGNLVIIKHSDTFITAYAHNQALLVKEDQVVRKGQKIAEMGNTESETVKLHFEVRRQGKPVDPAKLLPAR</sequence>
<accession>A0ABV0G1A0</accession>
<dbReference type="RefSeq" id="WP_347704323.1">
    <property type="nucleotide sequence ID" value="NZ_JBDPZD010000002.1"/>
</dbReference>
<evidence type="ECO:0000259" key="4">
    <source>
        <dbReference type="PROSITE" id="PS51782"/>
    </source>
</evidence>
<dbReference type="InterPro" id="IPR018392">
    <property type="entry name" value="LysM"/>
</dbReference>
<dbReference type="PROSITE" id="PS51257">
    <property type="entry name" value="PROKAR_LIPOPROTEIN"/>
    <property type="match status" value="1"/>
</dbReference>
<dbReference type="InterPro" id="IPR016047">
    <property type="entry name" value="M23ase_b-sheet_dom"/>
</dbReference>